<feature type="chain" id="PRO_5002170571" description="Secreted protein" evidence="2">
    <location>
        <begin position="19"/>
        <end position="135"/>
    </location>
</feature>
<proteinExistence type="predicted"/>
<dbReference type="EMBL" id="KN818253">
    <property type="protein sequence ID" value="KIL64056.1"/>
    <property type="molecule type" value="Genomic_DNA"/>
</dbReference>
<keyword evidence="4" id="KW-1185">Reference proteome</keyword>
<dbReference type="HOGENOM" id="CLU_1885252_0_0_1"/>
<feature type="region of interest" description="Disordered" evidence="1">
    <location>
        <begin position="66"/>
        <end position="93"/>
    </location>
</feature>
<evidence type="ECO:0008006" key="5">
    <source>
        <dbReference type="Google" id="ProtNLM"/>
    </source>
</evidence>
<reference evidence="3 4" key="1">
    <citation type="submission" date="2014-04" db="EMBL/GenBank/DDBJ databases">
        <title>Evolutionary Origins and Diversification of the Mycorrhizal Mutualists.</title>
        <authorList>
            <consortium name="DOE Joint Genome Institute"/>
            <consortium name="Mycorrhizal Genomics Consortium"/>
            <person name="Kohler A."/>
            <person name="Kuo A."/>
            <person name="Nagy L.G."/>
            <person name="Floudas D."/>
            <person name="Copeland A."/>
            <person name="Barry K.W."/>
            <person name="Cichocki N."/>
            <person name="Veneault-Fourrey C."/>
            <person name="LaButti K."/>
            <person name="Lindquist E.A."/>
            <person name="Lipzen A."/>
            <person name="Lundell T."/>
            <person name="Morin E."/>
            <person name="Murat C."/>
            <person name="Riley R."/>
            <person name="Ohm R."/>
            <person name="Sun H."/>
            <person name="Tunlid A."/>
            <person name="Henrissat B."/>
            <person name="Grigoriev I.V."/>
            <person name="Hibbett D.S."/>
            <person name="Martin F."/>
        </authorList>
    </citation>
    <scope>NUCLEOTIDE SEQUENCE [LARGE SCALE GENOMIC DNA]</scope>
    <source>
        <strain evidence="3 4">Koide BX008</strain>
    </source>
</reference>
<dbReference type="AlphaFoldDB" id="A0A0C2X470"/>
<organism evidence="3 4">
    <name type="scientific">Amanita muscaria (strain Koide BX008)</name>
    <dbReference type="NCBI Taxonomy" id="946122"/>
    <lineage>
        <taxon>Eukaryota</taxon>
        <taxon>Fungi</taxon>
        <taxon>Dikarya</taxon>
        <taxon>Basidiomycota</taxon>
        <taxon>Agaricomycotina</taxon>
        <taxon>Agaricomycetes</taxon>
        <taxon>Agaricomycetidae</taxon>
        <taxon>Agaricales</taxon>
        <taxon>Pluteineae</taxon>
        <taxon>Amanitaceae</taxon>
        <taxon>Amanita</taxon>
    </lineage>
</organism>
<gene>
    <name evidence="3" type="ORF">M378DRAFT_644057</name>
</gene>
<dbReference type="InParanoid" id="A0A0C2X470"/>
<evidence type="ECO:0000256" key="2">
    <source>
        <dbReference type="SAM" id="SignalP"/>
    </source>
</evidence>
<accession>A0A0C2X470</accession>
<keyword evidence="2" id="KW-0732">Signal</keyword>
<evidence type="ECO:0000313" key="3">
    <source>
        <dbReference type="EMBL" id="KIL64056.1"/>
    </source>
</evidence>
<sequence length="135" mass="14196">MIVFLIAVLVFILGNTSTRPDKVGKLFERFADRKRGGVLGIGILPAFKSSRSCLLVDGSCSREGRSTVGKGGGGTGTGLTTSVNVGDGSDVGSDSKHDDLRSVYMMGVNCEGAFRCVLGLNALFQCQPHEAPKTR</sequence>
<protein>
    <recommendedName>
        <fullName evidence="5">Secreted protein</fullName>
    </recommendedName>
</protein>
<evidence type="ECO:0000256" key="1">
    <source>
        <dbReference type="SAM" id="MobiDB-lite"/>
    </source>
</evidence>
<dbReference type="Proteomes" id="UP000054549">
    <property type="component" value="Unassembled WGS sequence"/>
</dbReference>
<evidence type="ECO:0000313" key="4">
    <source>
        <dbReference type="Proteomes" id="UP000054549"/>
    </source>
</evidence>
<name>A0A0C2X470_AMAMK</name>
<feature type="signal peptide" evidence="2">
    <location>
        <begin position="1"/>
        <end position="18"/>
    </location>
</feature>